<dbReference type="Proteomes" id="UP000481327">
    <property type="component" value="Unassembled WGS sequence"/>
</dbReference>
<evidence type="ECO:0000313" key="13">
    <source>
        <dbReference type="EMBL" id="MQT17175.1"/>
    </source>
</evidence>
<proteinExistence type="inferred from homology"/>
<dbReference type="AlphaFoldDB" id="A0A7C9GP11"/>
<dbReference type="GO" id="GO:0009279">
    <property type="term" value="C:cell outer membrane"/>
    <property type="evidence" value="ECO:0007669"/>
    <property type="project" value="UniProtKB-SubCell"/>
</dbReference>
<evidence type="ECO:0000256" key="4">
    <source>
        <dbReference type="ARBA" id="ARBA00022692"/>
    </source>
</evidence>
<keyword evidence="2 8" id="KW-0813">Transport</keyword>
<dbReference type="EMBL" id="WIOL01000002">
    <property type="protein sequence ID" value="MQT17175.1"/>
    <property type="molecule type" value="Genomic_DNA"/>
</dbReference>
<feature type="region of interest" description="Disordered" evidence="10">
    <location>
        <begin position="1"/>
        <end position="28"/>
    </location>
</feature>
<dbReference type="PANTHER" id="PTHR47234:SF3">
    <property type="entry name" value="SECRETIN_TONB SHORT N-TERMINAL DOMAIN-CONTAINING PROTEIN"/>
    <property type="match status" value="1"/>
</dbReference>
<dbReference type="Gene3D" id="2.40.170.20">
    <property type="entry name" value="TonB-dependent receptor, beta-barrel domain"/>
    <property type="match status" value="1"/>
</dbReference>
<dbReference type="PANTHER" id="PTHR47234">
    <property type="match status" value="1"/>
</dbReference>
<evidence type="ECO:0000256" key="9">
    <source>
        <dbReference type="RuleBase" id="RU003357"/>
    </source>
</evidence>
<evidence type="ECO:0000256" key="3">
    <source>
        <dbReference type="ARBA" id="ARBA00022452"/>
    </source>
</evidence>
<evidence type="ECO:0000313" key="14">
    <source>
        <dbReference type="Proteomes" id="UP000481327"/>
    </source>
</evidence>
<feature type="domain" description="TonB-dependent receptor plug" evidence="12">
    <location>
        <begin position="106"/>
        <end position="227"/>
    </location>
</feature>
<dbReference type="Gene3D" id="2.170.130.10">
    <property type="entry name" value="TonB-dependent receptor, plug domain"/>
    <property type="match status" value="1"/>
</dbReference>
<feature type="compositionally biased region" description="Basic and acidic residues" evidence="10">
    <location>
        <begin position="9"/>
        <end position="28"/>
    </location>
</feature>
<dbReference type="Pfam" id="PF00593">
    <property type="entry name" value="TonB_dep_Rec_b-barrel"/>
    <property type="match status" value="1"/>
</dbReference>
<keyword evidence="14" id="KW-1185">Reference proteome</keyword>
<comment type="subcellular location">
    <subcellularLocation>
        <location evidence="1 8">Cell outer membrane</location>
        <topology evidence="1 8">Multi-pass membrane protein</topology>
    </subcellularLocation>
</comment>
<protein>
    <submittedName>
        <fullName evidence="13">TonB-dependent receptor</fullName>
    </submittedName>
</protein>
<dbReference type="InterPro" id="IPR039426">
    <property type="entry name" value="TonB-dep_rcpt-like"/>
</dbReference>
<evidence type="ECO:0000259" key="11">
    <source>
        <dbReference type="Pfam" id="PF00593"/>
    </source>
</evidence>
<dbReference type="SUPFAM" id="SSF56935">
    <property type="entry name" value="Porins"/>
    <property type="match status" value="1"/>
</dbReference>
<reference evidence="13 14" key="1">
    <citation type="submission" date="2019-09" db="EMBL/GenBank/DDBJ databases">
        <title>Polymorphobacter sp. isolated from a lake in China.</title>
        <authorList>
            <person name="Liu Z."/>
        </authorList>
    </citation>
    <scope>NUCLEOTIDE SEQUENCE [LARGE SCALE GENOMIC DNA]</scope>
    <source>
        <strain evidence="13 14">D40P</strain>
    </source>
</reference>
<evidence type="ECO:0000256" key="1">
    <source>
        <dbReference type="ARBA" id="ARBA00004571"/>
    </source>
</evidence>
<keyword evidence="6 8" id="KW-0472">Membrane</keyword>
<dbReference type="InterPro" id="IPR037066">
    <property type="entry name" value="Plug_dom_sf"/>
</dbReference>
<evidence type="ECO:0000259" key="12">
    <source>
        <dbReference type="Pfam" id="PF07715"/>
    </source>
</evidence>
<sequence>MRGGCNERTNLRRGERSGWRGLRSESSKPRLCDGEVRRFISKGPDVISTRVKFDRIAAVSLSALAIASLGDAASAQTTSATAAADERAGGDAIIVTGTRRTDRTVTESAVPVDVFTTQDLATQPSPSLQTILKNLVPSFNQQRNAGADGSAFVRPPTLRGLPPDQILVLINGKRMHRSALVQVAGDSLSAGSQGADLSQIPSVSLGRIEVLRDGAAAQYGSDAIAGVINLGLRTNDSGYELNARYGQTYRGDGKDIQVSGNAGFKLGEGFINISGEFVDQGLFDRAVDRPDSAALRALGVDVPSPPTRYGQPESTTYRFVINSAVPVGDKDEVYFFGNYGYADQEVDFNYRRPIAVTVPGASPAPGQPFAPSQTFGRSHSTIYLDTIPGLFNAQGRPVYSATGATFERSSLYPEGYVPLFLSTNEDVAGVIGYRGETESGIRFDVSAASGRNRIRYNMTSTLNPSLGPTSPTEFYLGTLEQRETNLNLDVSKPVEVGFASPLNIAAGLEFRRESYVVGLGDEASWTAGPYAVQTVQRADGTRFQTTAGIGADGFPGYGPSSVTDTSRNSYSAYLDLEADIVESFTLGVAARYDNFSDFGGTFNGKVSARWAVNDAFALRGAGSTGFRAPTPGQAATANVQTGFPNNSPVPVATATVTPGSTTALYFGSEPLKPEKSVSFSGGVVVTPGGGFNLTVDYYNITVRDRISITSPFVVTAGDQAALFAQGVSNAFDLGQVTYYTNGFKTRTQGVDAVASHRASTDFGTFNTSLAINYNQTRVIERTRPEAINLQRAANIEGLTPKFRGVLAETWNLGMFDATGRVNYFGTITSYNSNDVSATAFTTQKFGADVSFDLEVGITFAERFRVAAGGENLFNRYPDRDLRNIYAQTGASAAGRLYNDASPLSYMGGFWYVRGQVKF</sequence>
<keyword evidence="5 9" id="KW-0798">TonB box</keyword>
<comment type="caution">
    <text evidence="13">The sequence shown here is derived from an EMBL/GenBank/DDBJ whole genome shotgun (WGS) entry which is preliminary data.</text>
</comment>
<dbReference type="PROSITE" id="PS52016">
    <property type="entry name" value="TONB_DEPENDENT_REC_3"/>
    <property type="match status" value="1"/>
</dbReference>
<keyword evidence="7 8" id="KW-0998">Cell outer membrane</keyword>
<accession>A0A7C9GP11</accession>
<dbReference type="Pfam" id="PF07715">
    <property type="entry name" value="Plug"/>
    <property type="match status" value="1"/>
</dbReference>
<evidence type="ECO:0000256" key="8">
    <source>
        <dbReference type="PROSITE-ProRule" id="PRU01360"/>
    </source>
</evidence>
<feature type="domain" description="TonB-dependent receptor-like beta-barrel" evidence="11">
    <location>
        <begin position="423"/>
        <end position="872"/>
    </location>
</feature>
<dbReference type="InterPro" id="IPR036942">
    <property type="entry name" value="Beta-barrel_TonB_sf"/>
</dbReference>
<keyword evidence="3 8" id="KW-1134">Transmembrane beta strand</keyword>
<dbReference type="InterPro" id="IPR000531">
    <property type="entry name" value="Beta-barrel_TonB"/>
</dbReference>
<gene>
    <name evidence="13" type="ORF">F3168_07855</name>
</gene>
<comment type="similarity">
    <text evidence="8 9">Belongs to the TonB-dependent receptor family.</text>
</comment>
<keyword evidence="13" id="KW-0675">Receptor</keyword>
<evidence type="ECO:0000256" key="7">
    <source>
        <dbReference type="ARBA" id="ARBA00023237"/>
    </source>
</evidence>
<keyword evidence="4 8" id="KW-0812">Transmembrane</keyword>
<evidence type="ECO:0000256" key="10">
    <source>
        <dbReference type="SAM" id="MobiDB-lite"/>
    </source>
</evidence>
<dbReference type="OrthoDB" id="7051241at2"/>
<name>A0A7C9GP11_9SPHN</name>
<evidence type="ECO:0000256" key="6">
    <source>
        <dbReference type="ARBA" id="ARBA00023136"/>
    </source>
</evidence>
<dbReference type="InterPro" id="IPR012910">
    <property type="entry name" value="Plug_dom"/>
</dbReference>
<evidence type="ECO:0000256" key="5">
    <source>
        <dbReference type="ARBA" id="ARBA00023077"/>
    </source>
</evidence>
<evidence type="ECO:0000256" key="2">
    <source>
        <dbReference type="ARBA" id="ARBA00022448"/>
    </source>
</evidence>
<organism evidence="13 14">
    <name type="scientific">Sandarakinorhabdus fusca</name>
    <dbReference type="NCBI Taxonomy" id="1439888"/>
    <lineage>
        <taxon>Bacteria</taxon>
        <taxon>Pseudomonadati</taxon>
        <taxon>Pseudomonadota</taxon>
        <taxon>Alphaproteobacteria</taxon>
        <taxon>Sphingomonadales</taxon>
        <taxon>Sphingosinicellaceae</taxon>
        <taxon>Sandarakinorhabdus</taxon>
    </lineage>
</organism>